<sequence length="109" mass="11380">KQATVTAGKKLRKSNAIAGVNGATSCNSPVSEVADLITSTPHISCGTTRRKGRRSKCKKAEFVANPSSSPPRTSVLGTIFSPLYPPFHSQTDPVCSPAVSDLEAIALVL</sequence>
<dbReference type="AlphaFoldDB" id="A0A0B6Y4Y9"/>
<name>A0A0B6Y4Y9_9EUPU</name>
<protein>
    <submittedName>
        <fullName evidence="1">Uncharacterized protein</fullName>
    </submittedName>
</protein>
<proteinExistence type="predicted"/>
<gene>
    <name evidence="1" type="primary">ORF11938</name>
</gene>
<reference evidence="1" key="1">
    <citation type="submission" date="2014-12" db="EMBL/GenBank/DDBJ databases">
        <title>Insight into the proteome of Arion vulgaris.</title>
        <authorList>
            <person name="Aradska J."/>
            <person name="Bulat T."/>
            <person name="Smidak R."/>
            <person name="Sarate P."/>
            <person name="Gangsoo J."/>
            <person name="Sialana F."/>
            <person name="Bilban M."/>
            <person name="Lubec G."/>
        </authorList>
    </citation>
    <scope>NUCLEOTIDE SEQUENCE</scope>
    <source>
        <tissue evidence="1">Skin</tissue>
    </source>
</reference>
<feature type="non-terminal residue" evidence="1">
    <location>
        <position position="1"/>
    </location>
</feature>
<dbReference type="EMBL" id="HACG01004026">
    <property type="protein sequence ID" value="CEK50891.1"/>
    <property type="molecule type" value="Transcribed_RNA"/>
</dbReference>
<accession>A0A0B6Y4Y9</accession>
<evidence type="ECO:0000313" key="1">
    <source>
        <dbReference type="EMBL" id="CEK50891.1"/>
    </source>
</evidence>
<organism evidence="1">
    <name type="scientific">Arion vulgaris</name>
    <dbReference type="NCBI Taxonomy" id="1028688"/>
    <lineage>
        <taxon>Eukaryota</taxon>
        <taxon>Metazoa</taxon>
        <taxon>Spiralia</taxon>
        <taxon>Lophotrochozoa</taxon>
        <taxon>Mollusca</taxon>
        <taxon>Gastropoda</taxon>
        <taxon>Heterobranchia</taxon>
        <taxon>Euthyneura</taxon>
        <taxon>Panpulmonata</taxon>
        <taxon>Eupulmonata</taxon>
        <taxon>Stylommatophora</taxon>
        <taxon>Helicina</taxon>
        <taxon>Arionoidea</taxon>
        <taxon>Arionidae</taxon>
        <taxon>Arion</taxon>
    </lineage>
</organism>
<feature type="non-terminal residue" evidence="1">
    <location>
        <position position="109"/>
    </location>
</feature>